<accession>A0A430QMH2</accession>
<evidence type="ECO:0000313" key="2">
    <source>
        <dbReference type="EMBL" id="RTG88902.1"/>
    </source>
</evidence>
<reference evidence="2 3" key="1">
    <citation type="journal article" date="2019" name="PLoS Pathog.">
        <title>Genome sequence of the bovine parasite Schistosoma bovis Tanzania.</title>
        <authorList>
            <person name="Oey H."/>
            <person name="Zakrzewski M."/>
            <person name="Gobert G."/>
            <person name="Gravermann K."/>
            <person name="Stoye J."/>
            <person name="Jones M."/>
            <person name="Mcmanus D."/>
            <person name="Krause L."/>
        </authorList>
    </citation>
    <scope>NUCLEOTIDE SEQUENCE [LARGE SCALE GENOMIC DNA]</scope>
    <source>
        <strain evidence="2 3">TAN1997</strain>
    </source>
</reference>
<proteinExistence type="predicted"/>
<evidence type="ECO:0000313" key="3">
    <source>
        <dbReference type="Proteomes" id="UP000290809"/>
    </source>
</evidence>
<dbReference type="Proteomes" id="UP000290809">
    <property type="component" value="Unassembled WGS sequence"/>
</dbReference>
<feature type="region of interest" description="Disordered" evidence="1">
    <location>
        <begin position="16"/>
        <end position="68"/>
    </location>
</feature>
<dbReference type="EMBL" id="QMKO01001543">
    <property type="protein sequence ID" value="RTG88902.1"/>
    <property type="molecule type" value="Genomic_DNA"/>
</dbReference>
<feature type="compositionally biased region" description="Basic and acidic residues" evidence="1">
    <location>
        <begin position="145"/>
        <end position="160"/>
    </location>
</feature>
<dbReference type="AlphaFoldDB" id="A0A430QMH2"/>
<evidence type="ECO:0000256" key="1">
    <source>
        <dbReference type="SAM" id="MobiDB-lite"/>
    </source>
</evidence>
<feature type="compositionally biased region" description="Basic and acidic residues" evidence="1">
    <location>
        <begin position="52"/>
        <end position="64"/>
    </location>
</feature>
<feature type="compositionally biased region" description="Basic and acidic residues" evidence="1">
    <location>
        <begin position="16"/>
        <end position="45"/>
    </location>
</feature>
<protein>
    <submittedName>
        <fullName evidence="2">Uncharacterized protein</fullName>
    </submittedName>
</protein>
<dbReference type="STRING" id="6184.A0A430QMH2"/>
<name>A0A430QMH2_SCHBO</name>
<organism evidence="2 3">
    <name type="scientific">Schistosoma bovis</name>
    <name type="common">Blood fluke</name>
    <dbReference type="NCBI Taxonomy" id="6184"/>
    <lineage>
        <taxon>Eukaryota</taxon>
        <taxon>Metazoa</taxon>
        <taxon>Spiralia</taxon>
        <taxon>Lophotrochozoa</taxon>
        <taxon>Platyhelminthes</taxon>
        <taxon>Trematoda</taxon>
        <taxon>Digenea</taxon>
        <taxon>Strigeidida</taxon>
        <taxon>Schistosomatoidea</taxon>
        <taxon>Schistosomatidae</taxon>
        <taxon>Schistosoma</taxon>
    </lineage>
</organism>
<comment type="caution">
    <text evidence="2">The sequence shown here is derived from an EMBL/GenBank/DDBJ whole genome shotgun (WGS) entry which is preliminary data.</text>
</comment>
<feature type="region of interest" description="Disordered" evidence="1">
    <location>
        <begin position="115"/>
        <end position="160"/>
    </location>
</feature>
<sequence>MLRQEAEELRRQIALSKRAEKNKQSKEKEELERKAREAQEQKEQEEAALARWEAKQKGELDGDSKTTQPLVDDLETFSADFASYKAKSKKAIKGSEREAVTLSLMKNRLVSEVPTPARKVLDPTMPHPDRYDLYDPRNPLNVRKRGGDVESMIEKKSRRV</sequence>
<keyword evidence="3" id="KW-1185">Reference proteome</keyword>
<gene>
    <name evidence="2" type="ORF">DC041_0007195</name>
</gene>